<feature type="region of interest" description="Disordered" evidence="4">
    <location>
        <begin position="1"/>
        <end position="34"/>
    </location>
</feature>
<keyword evidence="6" id="KW-0269">Exonuclease</keyword>
<dbReference type="Pfam" id="PF12705">
    <property type="entry name" value="PDDEXK_1"/>
    <property type="match status" value="1"/>
</dbReference>
<sequence length="314" mass="35432">MSSSGSARTTCGSTTRRRPSIWSTPGGAAVSDPPREIRHLSHSSRDTFERCAKSWFLKYIARAPQQPAVWSVGGSAVHRATELYDLRSMLTSPAGHWDIADIWERSFEVELTKAREKDPNENAWRRAGGDDIDAWRRMGLGFVQWYIDWRERSPWEIWTTPDGEPAIELDISGRLPGCDVEIKAYLDRVFWDPTFKRYWIVDLKTSKRPPRDAAQFGVYRALLKVKYDVDIADGVAFMNRLGTLARPFDLTEYTPEAVGQVFAKTWAEIQRGEFPATGIENRGCFICDVSAACAAVNGPLARLYDPASPGYTPF</sequence>
<feature type="compositionally biased region" description="Polar residues" evidence="4">
    <location>
        <begin position="1"/>
        <end position="14"/>
    </location>
</feature>
<evidence type="ECO:0000256" key="2">
    <source>
        <dbReference type="ARBA" id="ARBA00022806"/>
    </source>
</evidence>
<dbReference type="GO" id="GO:0004527">
    <property type="term" value="F:exonuclease activity"/>
    <property type="evidence" value="ECO:0007669"/>
    <property type="project" value="UniProtKB-KW"/>
</dbReference>
<protein>
    <submittedName>
        <fullName evidence="6">RecB family exonuclease</fullName>
    </submittedName>
</protein>
<keyword evidence="2" id="KW-0547">Nucleotide-binding</keyword>
<evidence type="ECO:0000313" key="6">
    <source>
        <dbReference type="EMBL" id="MFC5024492.1"/>
    </source>
</evidence>
<keyword evidence="3" id="KW-0234">DNA repair</keyword>
<dbReference type="Proteomes" id="UP001595829">
    <property type="component" value="Unassembled WGS sequence"/>
</dbReference>
<accession>A0ABV9XHM8</accession>
<keyword evidence="1" id="KW-0227">DNA damage</keyword>
<evidence type="ECO:0000256" key="3">
    <source>
        <dbReference type="ARBA" id="ARBA00023204"/>
    </source>
</evidence>
<keyword evidence="2" id="KW-0347">Helicase</keyword>
<comment type="caution">
    <text evidence="6">The sequence shown here is derived from an EMBL/GenBank/DDBJ whole genome shotgun (WGS) entry which is preliminary data.</text>
</comment>
<evidence type="ECO:0000256" key="4">
    <source>
        <dbReference type="SAM" id="MobiDB-lite"/>
    </source>
</evidence>
<keyword evidence="7" id="KW-1185">Reference proteome</keyword>
<evidence type="ECO:0000259" key="5">
    <source>
        <dbReference type="Pfam" id="PF12705"/>
    </source>
</evidence>
<name>A0ABV9XHM8_9ACTN</name>
<gene>
    <name evidence="6" type="ORF">ACFPM3_20395</name>
</gene>
<evidence type="ECO:0000313" key="7">
    <source>
        <dbReference type="Proteomes" id="UP001595829"/>
    </source>
</evidence>
<feature type="domain" description="PD-(D/E)XK endonuclease-like" evidence="5">
    <location>
        <begin position="39"/>
        <end position="293"/>
    </location>
</feature>
<dbReference type="RefSeq" id="WP_345686783.1">
    <property type="nucleotide sequence ID" value="NZ_BAABIT010000001.1"/>
</dbReference>
<dbReference type="EMBL" id="JBHSJD010000014">
    <property type="protein sequence ID" value="MFC5024492.1"/>
    <property type="molecule type" value="Genomic_DNA"/>
</dbReference>
<keyword evidence="2" id="KW-0067">ATP-binding</keyword>
<dbReference type="InterPro" id="IPR038726">
    <property type="entry name" value="PDDEXK_AddAB-type"/>
</dbReference>
<keyword evidence="6" id="KW-0378">Hydrolase</keyword>
<keyword evidence="6" id="KW-0540">Nuclease</keyword>
<organism evidence="6 7">
    <name type="scientific">Streptomyces coeruleoprunus</name>
    <dbReference type="NCBI Taxonomy" id="285563"/>
    <lineage>
        <taxon>Bacteria</taxon>
        <taxon>Bacillati</taxon>
        <taxon>Actinomycetota</taxon>
        <taxon>Actinomycetes</taxon>
        <taxon>Kitasatosporales</taxon>
        <taxon>Streptomycetaceae</taxon>
        <taxon>Streptomyces</taxon>
    </lineage>
</organism>
<evidence type="ECO:0000256" key="1">
    <source>
        <dbReference type="ARBA" id="ARBA00022763"/>
    </source>
</evidence>
<proteinExistence type="predicted"/>
<reference evidence="7" key="1">
    <citation type="journal article" date="2019" name="Int. J. Syst. Evol. Microbiol.">
        <title>The Global Catalogue of Microorganisms (GCM) 10K type strain sequencing project: providing services to taxonomists for standard genome sequencing and annotation.</title>
        <authorList>
            <consortium name="The Broad Institute Genomics Platform"/>
            <consortium name="The Broad Institute Genome Sequencing Center for Infectious Disease"/>
            <person name="Wu L."/>
            <person name="Ma J."/>
        </authorList>
    </citation>
    <scope>NUCLEOTIDE SEQUENCE [LARGE SCALE GENOMIC DNA]</scope>
    <source>
        <strain evidence="7">CGMCC 4.1648</strain>
    </source>
</reference>